<sequence>MATKKNVDLNDKRVQKYLASLNPNMKELANTIFCSDLTDERKARFEAETTAYKEIRKLAKEEVKVRVGATLETTWLAMRNTVIGVHIAYTITHSLPLFQKGEYIDHEHLTRILDSISAQKIFRNQASYPEPFQPFAFWLWTNHLEGSRKTVGGSKD</sequence>
<dbReference type="EMBL" id="SOZJ01000003">
    <property type="protein sequence ID" value="TGJ70130.1"/>
    <property type="molecule type" value="Genomic_DNA"/>
</dbReference>
<accession>A0A8H2E040</accession>
<reference evidence="1 2" key="1">
    <citation type="submission" date="2019-03" db="EMBL/GenBank/DDBJ databases">
        <title>Nematode-trapping fungi genome.</title>
        <authorList>
            <person name="Vidal-Diez De Ulzurrun G."/>
        </authorList>
    </citation>
    <scope>NUCLEOTIDE SEQUENCE [LARGE SCALE GENOMIC DNA]</scope>
    <source>
        <strain evidence="1 2">TWF154</strain>
    </source>
</reference>
<protein>
    <submittedName>
        <fullName evidence="1">Uncharacterized protein</fullName>
    </submittedName>
</protein>
<evidence type="ECO:0000313" key="2">
    <source>
        <dbReference type="Proteomes" id="UP000297595"/>
    </source>
</evidence>
<proteinExistence type="predicted"/>
<dbReference type="Proteomes" id="UP000297595">
    <property type="component" value="Unassembled WGS sequence"/>
</dbReference>
<evidence type="ECO:0000313" key="1">
    <source>
        <dbReference type="EMBL" id="TGJ70130.1"/>
    </source>
</evidence>
<dbReference type="AlphaFoldDB" id="A0A8H2E040"/>
<organism evidence="1 2">
    <name type="scientific">Orbilia oligospora</name>
    <name type="common">Nematode-trapping fungus</name>
    <name type="synonym">Arthrobotrys oligospora</name>
    <dbReference type="NCBI Taxonomy" id="2813651"/>
    <lineage>
        <taxon>Eukaryota</taxon>
        <taxon>Fungi</taxon>
        <taxon>Dikarya</taxon>
        <taxon>Ascomycota</taxon>
        <taxon>Pezizomycotina</taxon>
        <taxon>Orbiliomycetes</taxon>
        <taxon>Orbiliales</taxon>
        <taxon>Orbiliaceae</taxon>
        <taxon>Orbilia</taxon>
    </lineage>
</organism>
<name>A0A8H2E040_ORBOL</name>
<comment type="caution">
    <text evidence="1">The sequence shown here is derived from an EMBL/GenBank/DDBJ whole genome shotgun (WGS) entry which is preliminary data.</text>
</comment>
<gene>
    <name evidence="1" type="ORF">EYR41_006115</name>
</gene>